<name>A0A8D8G9S2_CULPI</name>
<accession>A0A8D8G9S2</accession>
<sequence length="107" mass="12784">MISHQFPFDVSGRRHANPQEIDGHQPRSHYKLRPFATGVECNVVNMGNKVLWRSLYSSGLEPTVTFQSPQRNIDIFKIQKMRKTSLEFLKYLKRFVYFWCNYKCFTF</sequence>
<organism evidence="2">
    <name type="scientific">Culex pipiens</name>
    <name type="common">House mosquito</name>
    <dbReference type="NCBI Taxonomy" id="7175"/>
    <lineage>
        <taxon>Eukaryota</taxon>
        <taxon>Metazoa</taxon>
        <taxon>Ecdysozoa</taxon>
        <taxon>Arthropoda</taxon>
        <taxon>Hexapoda</taxon>
        <taxon>Insecta</taxon>
        <taxon>Pterygota</taxon>
        <taxon>Neoptera</taxon>
        <taxon>Endopterygota</taxon>
        <taxon>Diptera</taxon>
        <taxon>Nematocera</taxon>
        <taxon>Culicoidea</taxon>
        <taxon>Culicidae</taxon>
        <taxon>Culicinae</taxon>
        <taxon>Culicini</taxon>
        <taxon>Culex</taxon>
        <taxon>Culex</taxon>
    </lineage>
</organism>
<evidence type="ECO:0000256" key="1">
    <source>
        <dbReference type="SAM" id="MobiDB-lite"/>
    </source>
</evidence>
<evidence type="ECO:0000313" key="2">
    <source>
        <dbReference type="EMBL" id="CAG6499740.1"/>
    </source>
</evidence>
<dbReference type="EMBL" id="HBUE01138667">
    <property type="protein sequence ID" value="CAG6499740.1"/>
    <property type="molecule type" value="Transcribed_RNA"/>
</dbReference>
<protein>
    <submittedName>
        <fullName evidence="2">(northern house mosquito) hypothetical protein</fullName>
    </submittedName>
</protein>
<dbReference type="AlphaFoldDB" id="A0A8D8G9S2"/>
<proteinExistence type="predicted"/>
<reference evidence="2" key="1">
    <citation type="submission" date="2021-05" db="EMBL/GenBank/DDBJ databases">
        <authorList>
            <person name="Alioto T."/>
            <person name="Alioto T."/>
            <person name="Gomez Garrido J."/>
        </authorList>
    </citation>
    <scope>NUCLEOTIDE SEQUENCE</scope>
</reference>
<feature type="region of interest" description="Disordered" evidence="1">
    <location>
        <begin position="1"/>
        <end position="25"/>
    </location>
</feature>